<evidence type="ECO:0000259" key="1">
    <source>
        <dbReference type="Pfam" id="PF20530"/>
    </source>
</evidence>
<dbReference type="InterPro" id="IPR046633">
    <property type="entry name" value="DUF6745"/>
</dbReference>
<dbReference type="Proteomes" id="UP000318416">
    <property type="component" value="Unassembled WGS sequence"/>
</dbReference>
<organism evidence="2 3">
    <name type="scientific">Kitasatospora atroaurantiaca</name>
    <dbReference type="NCBI Taxonomy" id="285545"/>
    <lineage>
        <taxon>Bacteria</taxon>
        <taxon>Bacillati</taxon>
        <taxon>Actinomycetota</taxon>
        <taxon>Actinomycetes</taxon>
        <taxon>Kitasatosporales</taxon>
        <taxon>Streptomycetaceae</taxon>
        <taxon>Kitasatospora</taxon>
    </lineage>
</organism>
<proteinExistence type="predicted"/>
<evidence type="ECO:0000313" key="3">
    <source>
        <dbReference type="Proteomes" id="UP000318416"/>
    </source>
</evidence>
<feature type="domain" description="DUF6745" evidence="1">
    <location>
        <begin position="184"/>
        <end position="393"/>
    </location>
</feature>
<dbReference type="OrthoDB" id="871648at2"/>
<accession>A0A561EV56</accession>
<name>A0A561EV56_9ACTN</name>
<protein>
    <recommendedName>
        <fullName evidence="1">DUF6745 domain-containing protein</fullName>
    </recommendedName>
</protein>
<dbReference type="EMBL" id="VIVR01000001">
    <property type="protein sequence ID" value="TWE19487.1"/>
    <property type="molecule type" value="Genomic_DNA"/>
</dbReference>
<dbReference type="AlphaFoldDB" id="A0A561EV56"/>
<sequence length="393" mass="42372">MTSIQARPLEVAAQWRRTSLATAPADRAGAEQGVRAAYRAAGLAQPTAVLWFDSPLQAAAAALLLGGGAEEVRAGPGGEAAEPLLDQAAIRLAAAGVRAGGASVREAVRTRPWEQSRRRVVEQVGAGGWAELWALTGGELRPQTQALSARIRTALVDRLTSSAELADDADGDLRERTARAVSAVRLALLDAVLGQHDAPWLAAFDAAGELDGLDGLGGPAEVARSAGWWWPYEQVVLLSERPTELHRDEAGRLDRADGPALAYADGFALHAWRGMPVPPDFLTGLAGLTAERIREEENAELRRVMVEYYGYDRYLADSGAEPLHRDETGILWRIQLPDDEPVVVVEVVNSTAEPDGTFRTYWLRVPPGTRTARAGVAWTFGVTEVDYHPQRET</sequence>
<gene>
    <name evidence="2" type="ORF">FB465_4604</name>
</gene>
<comment type="caution">
    <text evidence="2">The sequence shown here is derived from an EMBL/GenBank/DDBJ whole genome shotgun (WGS) entry which is preliminary data.</text>
</comment>
<dbReference type="RefSeq" id="WP_145793260.1">
    <property type="nucleotide sequence ID" value="NZ_BAAABR010000022.1"/>
</dbReference>
<keyword evidence="3" id="KW-1185">Reference proteome</keyword>
<dbReference type="Pfam" id="PF20530">
    <property type="entry name" value="DUF6745"/>
    <property type="match status" value="1"/>
</dbReference>
<evidence type="ECO:0000313" key="2">
    <source>
        <dbReference type="EMBL" id="TWE19487.1"/>
    </source>
</evidence>
<reference evidence="2 3" key="1">
    <citation type="submission" date="2019-06" db="EMBL/GenBank/DDBJ databases">
        <title>Sequencing the genomes of 1000 actinobacteria strains.</title>
        <authorList>
            <person name="Klenk H.-P."/>
        </authorList>
    </citation>
    <scope>NUCLEOTIDE SEQUENCE [LARGE SCALE GENOMIC DNA]</scope>
    <source>
        <strain evidence="2 3">DSM 41649</strain>
    </source>
</reference>